<dbReference type="EMBL" id="LBVC01000006">
    <property type="protein sequence ID" value="KKQ78964.1"/>
    <property type="molecule type" value="Genomic_DNA"/>
</dbReference>
<gene>
    <name evidence="1" type="ORF">US99_C0006G0002</name>
</gene>
<evidence type="ECO:0000313" key="2">
    <source>
        <dbReference type="Proteomes" id="UP000034324"/>
    </source>
</evidence>
<sequence length="124" mass="14711">MLSRLDYLWSRYFINTPQNNKVFIKFGRFAKFRLGSIKLDKKSKSSFITITGMFKNPKIPMAVIDCTIAHELTHYSHGFSSPHPKMHKYPHEGGVVKREMQSRGMGHLLKAYRDWIKEYRKEFR</sequence>
<accession>A0A0G0MZA3</accession>
<organism evidence="1 2">
    <name type="scientific">Candidatus Daviesbacteria bacterium GW2011_GWF2_38_6</name>
    <dbReference type="NCBI Taxonomy" id="1618432"/>
    <lineage>
        <taxon>Bacteria</taxon>
        <taxon>Candidatus Daviesiibacteriota</taxon>
    </lineage>
</organism>
<dbReference type="AlphaFoldDB" id="A0A0G0MZA3"/>
<reference evidence="1 2" key="1">
    <citation type="journal article" date="2015" name="Nature">
        <title>rRNA introns, odd ribosomes, and small enigmatic genomes across a large radiation of phyla.</title>
        <authorList>
            <person name="Brown C.T."/>
            <person name="Hug L.A."/>
            <person name="Thomas B.C."/>
            <person name="Sharon I."/>
            <person name="Castelle C.J."/>
            <person name="Singh A."/>
            <person name="Wilkins M.J."/>
            <person name="Williams K.H."/>
            <person name="Banfield J.F."/>
        </authorList>
    </citation>
    <scope>NUCLEOTIDE SEQUENCE [LARGE SCALE GENOMIC DNA]</scope>
</reference>
<proteinExistence type="predicted"/>
<evidence type="ECO:0000313" key="1">
    <source>
        <dbReference type="EMBL" id="KKQ78964.1"/>
    </source>
</evidence>
<evidence type="ECO:0008006" key="3">
    <source>
        <dbReference type="Google" id="ProtNLM"/>
    </source>
</evidence>
<protein>
    <recommendedName>
        <fullName evidence="3">SprT-like domain-containing protein</fullName>
    </recommendedName>
</protein>
<comment type="caution">
    <text evidence="1">The sequence shown here is derived from an EMBL/GenBank/DDBJ whole genome shotgun (WGS) entry which is preliminary data.</text>
</comment>
<dbReference type="Proteomes" id="UP000034324">
    <property type="component" value="Unassembled WGS sequence"/>
</dbReference>
<name>A0A0G0MZA3_9BACT</name>